<protein>
    <submittedName>
        <fullName evidence="6">Alpha-glucosidase</fullName>
    </submittedName>
</protein>
<dbReference type="AlphaFoldDB" id="A0A9D1SHY7"/>
<reference evidence="6" key="2">
    <citation type="journal article" date="2021" name="PeerJ">
        <title>Extensive microbial diversity within the chicken gut microbiome revealed by metagenomics and culture.</title>
        <authorList>
            <person name="Gilroy R."/>
            <person name="Ravi A."/>
            <person name="Getino M."/>
            <person name="Pursley I."/>
            <person name="Horton D.L."/>
            <person name="Alikhan N.F."/>
            <person name="Baker D."/>
            <person name="Gharbi K."/>
            <person name="Hall N."/>
            <person name="Watson M."/>
            <person name="Adriaenssens E.M."/>
            <person name="Foster-Nyarko E."/>
            <person name="Jarju S."/>
            <person name="Secka A."/>
            <person name="Antonio M."/>
            <person name="Oren A."/>
            <person name="Chaudhuri R.R."/>
            <person name="La Ragione R."/>
            <person name="Hildebrand F."/>
            <person name="Pallen M.J."/>
        </authorList>
    </citation>
    <scope>NUCLEOTIDE SEQUENCE</scope>
    <source>
        <strain evidence="6">18911</strain>
    </source>
</reference>
<dbReference type="EMBL" id="DVNF01000084">
    <property type="protein sequence ID" value="HIU60322.1"/>
    <property type="molecule type" value="Genomic_DNA"/>
</dbReference>
<proteinExistence type="inferred from homology"/>
<dbReference type="GO" id="GO:0009313">
    <property type="term" value="P:oligosaccharide catabolic process"/>
    <property type="evidence" value="ECO:0007669"/>
    <property type="project" value="TreeGrafter"/>
</dbReference>
<dbReference type="InterPro" id="IPR017853">
    <property type="entry name" value="GH"/>
</dbReference>
<dbReference type="SUPFAM" id="SSF51011">
    <property type="entry name" value="Glycosyl hydrolase domain"/>
    <property type="match status" value="1"/>
</dbReference>
<dbReference type="SMART" id="SM00642">
    <property type="entry name" value="Aamy"/>
    <property type="match status" value="1"/>
</dbReference>
<comment type="caution">
    <text evidence="6">The sequence shown here is derived from an EMBL/GenBank/DDBJ whole genome shotgun (WGS) entry which is preliminary data.</text>
</comment>
<dbReference type="FunFam" id="3.20.20.80:FF:000064">
    <property type="entry name" value="Oligo-1,6-glucosidase"/>
    <property type="match status" value="2"/>
</dbReference>
<evidence type="ECO:0000256" key="1">
    <source>
        <dbReference type="ARBA" id="ARBA00008061"/>
    </source>
</evidence>
<reference evidence="6" key="1">
    <citation type="submission" date="2020-10" db="EMBL/GenBank/DDBJ databases">
        <authorList>
            <person name="Gilroy R."/>
        </authorList>
    </citation>
    <scope>NUCLEOTIDE SEQUENCE</scope>
    <source>
        <strain evidence="6">18911</strain>
    </source>
</reference>
<name>A0A9D1SHY7_9FIRM</name>
<feature type="domain" description="Glycosyl hydrolase family 13 catalytic" evidence="5">
    <location>
        <begin position="13"/>
        <end position="417"/>
    </location>
</feature>
<dbReference type="GO" id="GO:0004556">
    <property type="term" value="F:alpha-amylase activity"/>
    <property type="evidence" value="ECO:0007669"/>
    <property type="project" value="TreeGrafter"/>
</dbReference>
<keyword evidence="3" id="KW-0326">Glycosidase</keyword>
<evidence type="ECO:0000256" key="4">
    <source>
        <dbReference type="SAM" id="MobiDB-lite"/>
    </source>
</evidence>
<dbReference type="FunFam" id="3.90.400.10:FF:000002">
    <property type="entry name" value="Sucrose isomerase"/>
    <property type="match status" value="1"/>
</dbReference>
<evidence type="ECO:0000313" key="6">
    <source>
        <dbReference type="EMBL" id="HIU60322.1"/>
    </source>
</evidence>
<organism evidence="6 7">
    <name type="scientific">Candidatus Stercoripulliclostridium merdigallinarum</name>
    <dbReference type="NCBI Taxonomy" id="2840951"/>
    <lineage>
        <taxon>Bacteria</taxon>
        <taxon>Bacillati</taxon>
        <taxon>Bacillota</taxon>
        <taxon>Clostridia</taxon>
        <taxon>Eubacteriales</taxon>
        <taxon>Candidatus Stercoripulliclostridium</taxon>
    </lineage>
</organism>
<evidence type="ECO:0000256" key="2">
    <source>
        <dbReference type="ARBA" id="ARBA00022801"/>
    </source>
</evidence>
<accession>A0A9D1SHY7</accession>
<dbReference type="PANTHER" id="PTHR10357">
    <property type="entry name" value="ALPHA-AMYLASE FAMILY MEMBER"/>
    <property type="match status" value="1"/>
</dbReference>
<dbReference type="SUPFAM" id="SSF51445">
    <property type="entry name" value="(Trans)glycosidases"/>
    <property type="match status" value="1"/>
</dbReference>
<feature type="region of interest" description="Disordered" evidence="4">
    <location>
        <begin position="637"/>
        <end position="656"/>
    </location>
</feature>
<dbReference type="PANTHER" id="PTHR10357:SF179">
    <property type="entry name" value="NEUTRAL AND BASIC AMINO ACID TRANSPORT PROTEIN RBAT"/>
    <property type="match status" value="1"/>
</dbReference>
<evidence type="ECO:0000256" key="3">
    <source>
        <dbReference type="ARBA" id="ARBA00023295"/>
    </source>
</evidence>
<gene>
    <name evidence="6" type="ORF">IAB05_02895</name>
</gene>
<comment type="similarity">
    <text evidence="1">Belongs to the glycosyl hydrolase 13 family.</text>
</comment>
<dbReference type="InterPro" id="IPR006047">
    <property type="entry name" value="GH13_cat_dom"/>
</dbReference>
<sequence>MKTRWYKDAVFYQIYPRSFCDSNGDGIGDIRGIISKLDYLKELGVNAVWLSPVYKSPNDDNGYDISDYRDINPEFGTLDDWKEMISEMHKRGIRLVMDLVVNHTSDEHEWFKQSRSSVDNPYRDYYIWRKGRGKDGKRPPNNWTSRFTGKAWEYDETTGEWYLHLFSKKQPDLNWDNPKVRQEVVDICNYWFDLGVDGFRCDVITYISKEEGLPNGKFNPVMCGDEHFVLGPHIHEYLNEVNQKSWSKYDTMIVGEAIGCKYANAPELIGESRNELDSAITFELMDVDMWMSFLPIKFNLKKFKSVQSGWQALPADCWPTLYYENHDQPRSITRYGNGFGFYRNQLGKMLAISYFMLRGTPYVYQGQEIGMTNIRLKPEEYVDIMATRVFGLVKKLCPPLMPVAKWAMSKRARDHARTPMQWENKTGAGFTDGKPWMKINSNLGEINVKTEEYNPNSILNFYKKLIAFRKGNAIIRDGSYTEYFNSNRKVYCYKRELDGKGFIVICNFKEKNVVFNVDSIPNARGAKLVCSTWDKQDEQLGDSILLKPYEGVIYSYGTDEDYAKYFSVALNETVTPGKGTKATFEGGAKTNAKKAEETEEIPDTAVIEESVAVAVPQEAVKVESVTVIPDAADAADVLDSAAEEAESDKAENDKAE</sequence>
<keyword evidence="2" id="KW-0378">Hydrolase</keyword>
<dbReference type="Gene3D" id="2.60.40.1180">
    <property type="entry name" value="Golgi alpha-mannosidase II"/>
    <property type="match status" value="1"/>
</dbReference>
<dbReference type="InterPro" id="IPR045857">
    <property type="entry name" value="O16G_dom_2"/>
</dbReference>
<dbReference type="InterPro" id="IPR013780">
    <property type="entry name" value="Glyco_hydro_b"/>
</dbReference>
<dbReference type="Proteomes" id="UP000824094">
    <property type="component" value="Unassembled WGS sequence"/>
</dbReference>
<evidence type="ECO:0000259" key="5">
    <source>
        <dbReference type="SMART" id="SM00642"/>
    </source>
</evidence>
<evidence type="ECO:0000313" key="7">
    <source>
        <dbReference type="Proteomes" id="UP000824094"/>
    </source>
</evidence>
<dbReference type="Pfam" id="PF00128">
    <property type="entry name" value="Alpha-amylase"/>
    <property type="match status" value="1"/>
</dbReference>
<dbReference type="Gene3D" id="3.20.20.80">
    <property type="entry name" value="Glycosidases"/>
    <property type="match status" value="1"/>
</dbReference>
<dbReference type="CDD" id="cd11333">
    <property type="entry name" value="AmyAc_SI_OligoGlu_DGase"/>
    <property type="match status" value="1"/>
</dbReference>
<dbReference type="Gene3D" id="3.90.400.10">
    <property type="entry name" value="Oligo-1,6-glucosidase, Domain 2"/>
    <property type="match status" value="1"/>
</dbReference>
<feature type="compositionally biased region" description="Basic and acidic residues" evidence="4">
    <location>
        <begin position="647"/>
        <end position="656"/>
    </location>
</feature>